<comment type="caution">
    <text evidence="3">The sequence shown here is derived from an EMBL/GenBank/DDBJ whole genome shotgun (WGS) entry which is preliminary data.</text>
</comment>
<dbReference type="InterPro" id="IPR010982">
    <property type="entry name" value="Lambda_DNA-bd_dom_sf"/>
</dbReference>
<feature type="region of interest" description="Disordered" evidence="1">
    <location>
        <begin position="1"/>
        <end position="26"/>
    </location>
</feature>
<dbReference type="Gene3D" id="1.10.260.40">
    <property type="entry name" value="lambda repressor-like DNA-binding domains"/>
    <property type="match status" value="1"/>
</dbReference>
<reference evidence="4" key="1">
    <citation type="journal article" date="2019" name="Int. J. Syst. Evol. Microbiol.">
        <title>The Global Catalogue of Microorganisms (GCM) 10K type strain sequencing project: providing services to taxonomists for standard genome sequencing and annotation.</title>
        <authorList>
            <consortium name="The Broad Institute Genomics Platform"/>
            <consortium name="The Broad Institute Genome Sequencing Center for Infectious Disease"/>
            <person name="Wu L."/>
            <person name="Ma J."/>
        </authorList>
    </citation>
    <scope>NUCLEOTIDE SEQUENCE [LARGE SCALE GENOMIC DNA]</scope>
    <source>
        <strain evidence="4">CGMCC 4.7246</strain>
    </source>
</reference>
<feature type="domain" description="HTH cro/C1-type" evidence="2">
    <location>
        <begin position="126"/>
        <end position="171"/>
    </location>
</feature>
<dbReference type="EMBL" id="JBHSQO010000019">
    <property type="protein sequence ID" value="MFC6091577.1"/>
    <property type="molecule type" value="Genomic_DNA"/>
</dbReference>
<dbReference type="SUPFAM" id="SSF48452">
    <property type="entry name" value="TPR-like"/>
    <property type="match status" value="1"/>
</dbReference>
<dbReference type="InterPro" id="IPR011990">
    <property type="entry name" value="TPR-like_helical_dom_sf"/>
</dbReference>
<dbReference type="Pfam" id="PF13560">
    <property type="entry name" value="HTH_31"/>
    <property type="match status" value="1"/>
</dbReference>
<gene>
    <name evidence="3" type="ORF">ACFP3R_20085</name>
</gene>
<dbReference type="SUPFAM" id="SSF47413">
    <property type="entry name" value="lambda repressor-like DNA-binding domains"/>
    <property type="match status" value="1"/>
</dbReference>
<dbReference type="PROSITE" id="PS50943">
    <property type="entry name" value="HTH_CROC1"/>
    <property type="match status" value="1"/>
</dbReference>
<dbReference type="Pfam" id="PF00931">
    <property type="entry name" value="NB-ARC"/>
    <property type="match status" value="1"/>
</dbReference>
<dbReference type="Proteomes" id="UP001596220">
    <property type="component" value="Unassembled WGS sequence"/>
</dbReference>
<accession>A0ABW1P979</accession>
<dbReference type="InterPro" id="IPR019734">
    <property type="entry name" value="TPR_rpt"/>
</dbReference>
<dbReference type="PANTHER" id="PTHR47691">
    <property type="entry name" value="REGULATOR-RELATED"/>
    <property type="match status" value="1"/>
</dbReference>
<name>A0ABW1P979_9PSEU</name>
<dbReference type="InterPro" id="IPR002182">
    <property type="entry name" value="NB-ARC"/>
</dbReference>
<evidence type="ECO:0000256" key="1">
    <source>
        <dbReference type="SAM" id="MobiDB-lite"/>
    </source>
</evidence>
<evidence type="ECO:0000259" key="2">
    <source>
        <dbReference type="PROSITE" id="PS50943"/>
    </source>
</evidence>
<evidence type="ECO:0000313" key="3">
    <source>
        <dbReference type="EMBL" id="MFC6091577.1"/>
    </source>
</evidence>
<evidence type="ECO:0000313" key="4">
    <source>
        <dbReference type="Proteomes" id="UP001596220"/>
    </source>
</evidence>
<dbReference type="SMART" id="SM00028">
    <property type="entry name" value="TPR"/>
    <property type="match status" value="5"/>
</dbReference>
<proteinExistence type="predicted"/>
<dbReference type="SMART" id="SM00530">
    <property type="entry name" value="HTH_XRE"/>
    <property type="match status" value="1"/>
</dbReference>
<dbReference type="Gene3D" id="3.40.50.300">
    <property type="entry name" value="P-loop containing nucleotide triphosphate hydrolases"/>
    <property type="match status" value="1"/>
</dbReference>
<dbReference type="PANTHER" id="PTHR47691:SF3">
    <property type="entry name" value="HTH-TYPE TRANSCRIPTIONAL REGULATOR RV0890C-RELATED"/>
    <property type="match status" value="1"/>
</dbReference>
<organism evidence="3 4">
    <name type="scientific">Saccharothrix lopnurensis</name>
    <dbReference type="NCBI Taxonomy" id="1670621"/>
    <lineage>
        <taxon>Bacteria</taxon>
        <taxon>Bacillati</taxon>
        <taxon>Actinomycetota</taxon>
        <taxon>Actinomycetes</taxon>
        <taxon>Pseudonocardiales</taxon>
        <taxon>Pseudonocardiaceae</taxon>
        <taxon>Saccharothrix</taxon>
    </lineage>
</organism>
<protein>
    <submittedName>
        <fullName evidence="3">Tetratricopeptide repeat protein</fullName>
    </submittedName>
</protein>
<keyword evidence="4" id="KW-1185">Reference proteome</keyword>
<dbReference type="Pfam" id="PF13424">
    <property type="entry name" value="TPR_12"/>
    <property type="match status" value="1"/>
</dbReference>
<dbReference type="Gene3D" id="1.25.40.10">
    <property type="entry name" value="Tetratricopeptide repeat domain"/>
    <property type="match status" value="2"/>
</dbReference>
<dbReference type="CDD" id="cd00093">
    <property type="entry name" value="HTH_XRE"/>
    <property type="match status" value="1"/>
</dbReference>
<dbReference type="InterPro" id="IPR001387">
    <property type="entry name" value="Cro/C1-type_HTH"/>
</dbReference>
<dbReference type="InterPro" id="IPR027417">
    <property type="entry name" value="P-loop_NTPase"/>
</dbReference>
<dbReference type="SUPFAM" id="SSF52540">
    <property type="entry name" value="P-loop containing nucleoside triphosphate hydrolases"/>
    <property type="match status" value="1"/>
</dbReference>
<sequence length="866" mass="95136">MRRLRDGRGHHRAVNDPGNRPRQLDQHVPYLPVATQSDQLRTEQTTVHPIGVSWARFGRRYLSLAHILEVLPITGDVIPTAVNGDEVARSGQGGRCIRMNGITNTAKTPAPTRSFGEELRRLRGAMTLRRFAELSHFSSGHISNVENGTKPPTEEFAKACDSALGTEGALLALYLRTCDRVDHGKRPRPAQLPPSPRLVGRTGVLRALDEHLRRYGDAASATVMALDGQAGVGKTSLAVAWAHEVKDRFPDGVFFVDLHGYSADGEPVEAAEVLEDILKALGVPSESMPATTERRSALLRTRLDGSRTLLVLDNAARAEQVRPLIPAAPGCLVLVTSRQRMATLAVRHGAFCMTVDPFDRADAVMLLRDVVGSTRVDAEPAAADRIVTLCGGLPLAVRVAAERIAASRHLTLAGLAEDLSDVNQRLDVLSPDDVEAAVRAVFSWSFRALEPDAGRLFRLLSLHPGREFGIDSASVLAQCETAKTVRMLDTLVRGHLLQEAGRHRFRFHDLLRDYAGEQALAMESGEVAAVRRRLLEWYLQAAAAANRVMSPHRCFPQLTVVDTGCAVPDFATAGDAVRWCEVELANLAAATVQAISLDLDTVAFGLPLVLTGYLYRRNPWSTWLAPLTASLDRARHQNDLPAQAWILNNLGSGHLDQHRLDEAMRCFREELGIRQRLDDRSGQAWSRIGLGRVHQAGGEHRAAIEHHRLAQAIFERLDERWAWAIAKSYIADAHRAMGECDLALDGLTQAVVVLHDLGDRQSESCALDKLGDVHRDLGDLRGTVGYLEQALAAGISVVDLWGRAVFLRKLGDVHHELGEEDKARQAWTEAIELFEALGDARARGIRAQLTALDHEPVPSQRREYRT</sequence>
<dbReference type="PRINTS" id="PR00364">
    <property type="entry name" value="DISEASERSIST"/>
</dbReference>